<evidence type="ECO:0000313" key="2">
    <source>
        <dbReference type="Proteomes" id="UP001060215"/>
    </source>
</evidence>
<accession>A0ACC0HCF3</accession>
<comment type="caution">
    <text evidence="1">The sequence shown here is derived from an EMBL/GenBank/DDBJ whole genome shotgun (WGS) entry which is preliminary data.</text>
</comment>
<reference evidence="1 2" key="1">
    <citation type="journal article" date="2022" name="Plant J.">
        <title>Chromosome-level genome of Camellia lanceoleosa provides a valuable resource for understanding genome evolution and self-incompatibility.</title>
        <authorList>
            <person name="Gong W."/>
            <person name="Xiao S."/>
            <person name="Wang L."/>
            <person name="Liao Z."/>
            <person name="Chang Y."/>
            <person name="Mo W."/>
            <person name="Hu G."/>
            <person name="Li W."/>
            <person name="Zhao G."/>
            <person name="Zhu H."/>
            <person name="Hu X."/>
            <person name="Ji K."/>
            <person name="Xiang X."/>
            <person name="Song Q."/>
            <person name="Yuan D."/>
            <person name="Jin S."/>
            <person name="Zhang L."/>
        </authorList>
    </citation>
    <scope>NUCLEOTIDE SEQUENCE [LARGE SCALE GENOMIC DNA]</scope>
    <source>
        <strain evidence="1">SQ_2022a</strain>
    </source>
</reference>
<keyword evidence="1" id="KW-0808">Transferase</keyword>
<proteinExistence type="predicted"/>
<sequence length="141" mass="14882">MKLPDGIHFWMQDSFGGNSKTKIIANDSPSIEDASGNVTALQRQIQQLQPLVSGGAVGLEGQLTVYNYDGGPCYRCLFPTPPSATTCQRCSDSGVLGVVPGIIGCLQALEAIKIASAIGEPLSGRMLLLDALSARIRIVCF</sequence>
<protein>
    <submittedName>
        <fullName evidence="1">Adenylyltransferase and sulfurtransferase MOCS3</fullName>
    </submittedName>
</protein>
<evidence type="ECO:0000313" key="1">
    <source>
        <dbReference type="EMBL" id="KAI8010654.1"/>
    </source>
</evidence>
<keyword evidence="1" id="KW-0548">Nucleotidyltransferase</keyword>
<organism evidence="1 2">
    <name type="scientific">Camellia lanceoleosa</name>
    <dbReference type="NCBI Taxonomy" id="1840588"/>
    <lineage>
        <taxon>Eukaryota</taxon>
        <taxon>Viridiplantae</taxon>
        <taxon>Streptophyta</taxon>
        <taxon>Embryophyta</taxon>
        <taxon>Tracheophyta</taxon>
        <taxon>Spermatophyta</taxon>
        <taxon>Magnoliopsida</taxon>
        <taxon>eudicotyledons</taxon>
        <taxon>Gunneridae</taxon>
        <taxon>Pentapetalae</taxon>
        <taxon>asterids</taxon>
        <taxon>Ericales</taxon>
        <taxon>Theaceae</taxon>
        <taxon>Camellia</taxon>
    </lineage>
</organism>
<gene>
    <name evidence="1" type="ORF">LOK49_LG06G00440</name>
</gene>
<dbReference type="EMBL" id="CM045762">
    <property type="protein sequence ID" value="KAI8010654.1"/>
    <property type="molecule type" value="Genomic_DNA"/>
</dbReference>
<name>A0ACC0HCF3_9ERIC</name>
<dbReference type="Proteomes" id="UP001060215">
    <property type="component" value="Chromosome 5"/>
</dbReference>
<keyword evidence="2" id="KW-1185">Reference proteome</keyword>